<gene>
    <name evidence="1" type="ORF">C672_3489</name>
</gene>
<evidence type="ECO:0000313" key="2">
    <source>
        <dbReference type="Proteomes" id="UP000015688"/>
    </source>
</evidence>
<organism evidence="1 2">
    <name type="scientific">Paraclostridium bifermentans ATCC 638 = DSM 14991</name>
    <dbReference type="NCBI Taxonomy" id="1233171"/>
    <lineage>
        <taxon>Bacteria</taxon>
        <taxon>Bacillati</taxon>
        <taxon>Bacillota</taxon>
        <taxon>Clostridia</taxon>
        <taxon>Peptostreptococcales</taxon>
        <taxon>Peptostreptococcaceae</taxon>
        <taxon>Paraclostridium</taxon>
    </lineage>
</organism>
<protein>
    <submittedName>
        <fullName evidence="1">Replication domain protein</fullName>
    </submittedName>
</protein>
<evidence type="ECO:0000313" key="1">
    <source>
        <dbReference type="EMBL" id="EQK40104.1"/>
    </source>
</evidence>
<name>T4V8R4_PARBF</name>
<dbReference type="AlphaFoldDB" id="T4V8R4"/>
<dbReference type="PATRIC" id="fig|1233171.3.peg.3358"/>
<dbReference type="EMBL" id="AVNC01000021">
    <property type="protein sequence ID" value="EQK40104.1"/>
    <property type="molecule type" value="Genomic_DNA"/>
</dbReference>
<reference evidence="1 2" key="1">
    <citation type="submission" date="2013-06" db="EMBL/GenBank/DDBJ databases">
        <authorList>
            <person name="Walk S."/>
            <person name="Aronoff D."/>
            <person name="Young V.Y."/>
            <person name="Marsh J."/>
            <person name="Harrison L."/>
            <person name="Daugherty S.C."/>
            <person name="Shefchek K.A."/>
            <person name="Hine E.E."/>
            <person name="Tallon L.J."/>
            <person name="Sadzewicz L.K."/>
            <person name="Rasko D.A."/>
        </authorList>
    </citation>
    <scope>NUCLEOTIDE SEQUENCE [LARGE SCALE GENOMIC DNA]</scope>
    <source>
        <strain evidence="1 2">ATCC 638</strain>
    </source>
</reference>
<comment type="caution">
    <text evidence="1">The sequence shown here is derived from an EMBL/GenBank/DDBJ whole genome shotgun (WGS) entry which is preliminary data.</text>
</comment>
<dbReference type="RefSeq" id="WP_021434404.1">
    <property type="nucleotide sequence ID" value="NZ_AVNC01000021.1"/>
</dbReference>
<sequence length="85" mass="10197">MHEQNDVFVAPNTMYIPKRRVENIRQFRSLFQDIDCENLGLEKAETVYLIWELYLEGKIPKPTMVTDSGRGVHLYWRIKMLHMEL</sequence>
<proteinExistence type="predicted"/>
<accession>T4V8R4</accession>
<dbReference type="Proteomes" id="UP000015688">
    <property type="component" value="Unassembled WGS sequence"/>
</dbReference>